<organism evidence="1 2">
    <name type="scientific">Gluconacetobacter diazotrophicus</name>
    <name type="common">Acetobacter diazotrophicus</name>
    <dbReference type="NCBI Taxonomy" id="33996"/>
    <lineage>
        <taxon>Bacteria</taxon>
        <taxon>Pseudomonadati</taxon>
        <taxon>Pseudomonadota</taxon>
        <taxon>Alphaproteobacteria</taxon>
        <taxon>Acetobacterales</taxon>
        <taxon>Acetobacteraceae</taxon>
        <taxon>Gluconacetobacter</taxon>
    </lineage>
</organism>
<accession>A0A7W4I6A0</accession>
<gene>
    <name evidence="1" type="ORF">HLH33_12005</name>
</gene>
<reference evidence="1 2" key="1">
    <citation type="submission" date="2020-04" db="EMBL/GenBank/DDBJ databases">
        <title>Description of novel Gluconacetobacter.</title>
        <authorList>
            <person name="Sombolestani A."/>
        </authorList>
    </citation>
    <scope>NUCLEOTIDE SEQUENCE [LARGE SCALE GENOMIC DNA]</scope>
    <source>
        <strain evidence="1 2">LMG 7603</strain>
    </source>
</reference>
<name>A0A7W4I6A0_GLUDI</name>
<proteinExistence type="predicted"/>
<evidence type="ECO:0000313" key="2">
    <source>
        <dbReference type="Proteomes" id="UP000550787"/>
    </source>
</evidence>
<protein>
    <submittedName>
        <fullName evidence="1">Uncharacterized protein</fullName>
    </submittedName>
</protein>
<dbReference type="RefSeq" id="WP_183116001.1">
    <property type="nucleotide sequence ID" value="NZ_JABEQG010000022.1"/>
</dbReference>
<comment type="caution">
    <text evidence="1">The sequence shown here is derived from an EMBL/GenBank/DDBJ whole genome shotgun (WGS) entry which is preliminary data.</text>
</comment>
<evidence type="ECO:0000313" key="1">
    <source>
        <dbReference type="EMBL" id="MBB2157024.1"/>
    </source>
</evidence>
<dbReference type="AlphaFoldDB" id="A0A7W4I6A0"/>
<dbReference type="EMBL" id="JABEQG010000022">
    <property type="protein sequence ID" value="MBB2157024.1"/>
    <property type="molecule type" value="Genomic_DNA"/>
</dbReference>
<sequence>MDDVSSPAGTIIGKEVYDFEMHTAGNGDYVGRLEDPYGCHIAIRAKVETRDGRRVLVGKGALAAVNPDGVSKSHRPLREG</sequence>
<dbReference type="Proteomes" id="UP000550787">
    <property type="component" value="Unassembled WGS sequence"/>
</dbReference>